<evidence type="ECO:0000313" key="7">
    <source>
        <dbReference type="Proteomes" id="UP000287447"/>
    </source>
</evidence>
<accession>A0A3S3UQL5</accession>
<evidence type="ECO:0000256" key="2">
    <source>
        <dbReference type="ARBA" id="ARBA00023125"/>
    </source>
</evidence>
<keyword evidence="3" id="KW-0804">Transcription</keyword>
<keyword evidence="1" id="KW-0805">Transcription regulation</keyword>
<organism evidence="6 7">
    <name type="scientific">Hwanghaeella grinnelliae</name>
    <dbReference type="NCBI Taxonomy" id="2500179"/>
    <lineage>
        <taxon>Bacteria</taxon>
        <taxon>Pseudomonadati</taxon>
        <taxon>Pseudomonadota</taxon>
        <taxon>Alphaproteobacteria</taxon>
        <taxon>Rhodospirillales</taxon>
        <taxon>Rhodospirillaceae</taxon>
        <taxon>Hwanghaeella</taxon>
    </lineage>
</organism>
<sequence>MRPVGRPNIVSREQALTRALEVFWSLGYQRTSLPVLEQATGLRRGSLYQLFHDKQALFCEVLDLYGSEALATMDRMMPPGCARANIVSWIKHHATRAHGKAGQRGCLLVETTMEMGPHDPMIAAKSNQIFSAMLARLENAIAQAPDIASGVTGGGSAEIARAMLAFLEGLRVLGKTGQTRAQVALSVECMAASLLAPKRPN</sequence>
<dbReference type="AlphaFoldDB" id="A0A3S3UQL5"/>
<evidence type="ECO:0000256" key="1">
    <source>
        <dbReference type="ARBA" id="ARBA00023015"/>
    </source>
</evidence>
<evidence type="ECO:0000313" key="6">
    <source>
        <dbReference type="EMBL" id="RVU38263.1"/>
    </source>
</evidence>
<dbReference type="PANTHER" id="PTHR47506">
    <property type="entry name" value="TRANSCRIPTIONAL REGULATORY PROTEIN"/>
    <property type="match status" value="1"/>
</dbReference>
<reference evidence="7" key="1">
    <citation type="submission" date="2019-01" db="EMBL/GenBank/DDBJ databases">
        <title>Gri0909 isolated from a small marine red alga.</title>
        <authorList>
            <person name="Kim J."/>
            <person name="Jeong S.E."/>
            <person name="Jeon C.O."/>
        </authorList>
    </citation>
    <scope>NUCLEOTIDE SEQUENCE [LARGE SCALE GENOMIC DNA]</scope>
    <source>
        <strain evidence="7">Gri0909</strain>
    </source>
</reference>
<dbReference type="PROSITE" id="PS50977">
    <property type="entry name" value="HTH_TETR_2"/>
    <property type="match status" value="1"/>
</dbReference>
<dbReference type="SUPFAM" id="SSF46689">
    <property type="entry name" value="Homeodomain-like"/>
    <property type="match status" value="1"/>
</dbReference>
<dbReference type="InterPro" id="IPR036271">
    <property type="entry name" value="Tet_transcr_reg_TetR-rel_C_sf"/>
</dbReference>
<dbReference type="InterPro" id="IPR009057">
    <property type="entry name" value="Homeodomain-like_sf"/>
</dbReference>
<dbReference type="EMBL" id="SADE01000001">
    <property type="protein sequence ID" value="RVU38263.1"/>
    <property type="molecule type" value="Genomic_DNA"/>
</dbReference>
<keyword evidence="7" id="KW-1185">Reference proteome</keyword>
<evidence type="ECO:0000259" key="5">
    <source>
        <dbReference type="PROSITE" id="PS50977"/>
    </source>
</evidence>
<comment type="caution">
    <text evidence="6">The sequence shown here is derived from an EMBL/GenBank/DDBJ whole genome shotgun (WGS) entry which is preliminary data.</text>
</comment>
<gene>
    <name evidence="6" type="ORF">EOI86_02915</name>
</gene>
<name>A0A3S3UQL5_9PROT</name>
<dbReference type="Proteomes" id="UP000287447">
    <property type="component" value="Unassembled WGS sequence"/>
</dbReference>
<dbReference type="RefSeq" id="WP_127763635.1">
    <property type="nucleotide sequence ID" value="NZ_SADE01000001.1"/>
</dbReference>
<feature type="DNA-binding region" description="H-T-H motif" evidence="4">
    <location>
        <begin position="32"/>
        <end position="51"/>
    </location>
</feature>
<dbReference type="OrthoDB" id="9795242at2"/>
<proteinExistence type="predicted"/>
<feature type="domain" description="HTH tetR-type" evidence="5">
    <location>
        <begin position="9"/>
        <end position="69"/>
    </location>
</feature>
<dbReference type="Pfam" id="PF00440">
    <property type="entry name" value="TetR_N"/>
    <property type="match status" value="1"/>
</dbReference>
<dbReference type="InterPro" id="IPR001647">
    <property type="entry name" value="HTH_TetR"/>
</dbReference>
<dbReference type="SUPFAM" id="SSF48498">
    <property type="entry name" value="Tetracyclin repressor-like, C-terminal domain"/>
    <property type="match status" value="1"/>
</dbReference>
<keyword evidence="2 4" id="KW-0238">DNA-binding</keyword>
<protein>
    <submittedName>
        <fullName evidence="6">TetR/AcrR family transcriptional regulator</fullName>
    </submittedName>
</protein>
<dbReference type="Gene3D" id="1.10.10.60">
    <property type="entry name" value="Homeodomain-like"/>
    <property type="match status" value="1"/>
</dbReference>
<evidence type="ECO:0000256" key="4">
    <source>
        <dbReference type="PROSITE-ProRule" id="PRU00335"/>
    </source>
</evidence>
<dbReference type="GO" id="GO:0003677">
    <property type="term" value="F:DNA binding"/>
    <property type="evidence" value="ECO:0007669"/>
    <property type="project" value="UniProtKB-UniRule"/>
</dbReference>
<dbReference type="Gene3D" id="1.10.357.10">
    <property type="entry name" value="Tetracycline Repressor, domain 2"/>
    <property type="match status" value="1"/>
</dbReference>
<dbReference type="PANTHER" id="PTHR47506:SF10">
    <property type="entry name" value="TRANSCRIPTIONAL REGULATORY PROTEIN"/>
    <property type="match status" value="1"/>
</dbReference>
<evidence type="ECO:0000256" key="3">
    <source>
        <dbReference type="ARBA" id="ARBA00023163"/>
    </source>
</evidence>